<evidence type="ECO:0000256" key="3">
    <source>
        <dbReference type="ARBA" id="ARBA00012831"/>
    </source>
</evidence>
<dbReference type="InterPro" id="IPR004154">
    <property type="entry name" value="Anticodon-bd"/>
</dbReference>
<dbReference type="InterPro" id="IPR036621">
    <property type="entry name" value="Anticodon-bd_dom_sf"/>
</dbReference>
<keyword evidence="7" id="KW-0547">Nucleotide-binding</keyword>
<dbReference type="SUPFAM" id="SSF55681">
    <property type="entry name" value="Class II aaRS and biotin synthetases"/>
    <property type="match status" value="1"/>
</dbReference>
<keyword evidence="10" id="KW-0030">Aminoacyl-tRNA synthetase</keyword>
<dbReference type="InterPro" id="IPR004500">
    <property type="entry name" value="Pro-tRNA-synth_IIa_bac-type"/>
</dbReference>
<dbReference type="GO" id="GO:0002161">
    <property type="term" value="F:aminoacyl-tRNA deacylase activity"/>
    <property type="evidence" value="ECO:0007669"/>
    <property type="project" value="InterPro"/>
</dbReference>
<dbReference type="Pfam" id="PF00587">
    <property type="entry name" value="tRNA-synt_2b"/>
    <property type="match status" value="1"/>
</dbReference>
<evidence type="ECO:0000256" key="9">
    <source>
        <dbReference type="ARBA" id="ARBA00022917"/>
    </source>
</evidence>
<dbReference type="NCBIfam" id="TIGR00409">
    <property type="entry name" value="proS_fam_II"/>
    <property type="match status" value="1"/>
</dbReference>
<evidence type="ECO:0000256" key="10">
    <source>
        <dbReference type="ARBA" id="ARBA00023146"/>
    </source>
</evidence>
<dbReference type="AlphaFoldDB" id="A0A2K3UVT0"/>
<evidence type="ECO:0000256" key="6">
    <source>
        <dbReference type="ARBA" id="ARBA00022598"/>
    </source>
</evidence>
<dbReference type="GO" id="GO:0005524">
    <property type="term" value="F:ATP binding"/>
    <property type="evidence" value="ECO:0007669"/>
    <property type="project" value="UniProtKB-KW"/>
</dbReference>
<keyword evidence="9" id="KW-0648">Protein biosynthesis</keyword>
<keyword evidence="5" id="KW-0963">Cytoplasm</keyword>
<proteinExistence type="predicted"/>
<dbReference type="InterPro" id="IPR007214">
    <property type="entry name" value="YbaK/aa-tRNA-synth-assoc-dom"/>
</dbReference>
<keyword evidence="8" id="KW-0067">ATP-binding</keyword>
<comment type="subcellular location">
    <subcellularLocation>
        <location evidence="1">Cytoplasm</location>
    </subcellularLocation>
</comment>
<dbReference type="InterPro" id="IPR045864">
    <property type="entry name" value="aa-tRNA-synth_II/BPL/LPL"/>
</dbReference>
<dbReference type="PANTHER" id="PTHR42753">
    <property type="entry name" value="MITOCHONDRIAL RIBOSOME PROTEIN L39/PROLYL-TRNA LIGASE FAMILY MEMBER"/>
    <property type="match status" value="1"/>
</dbReference>
<evidence type="ECO:0000256" key="5">
    <source>
        <dbReference type="ARBA" id="ARBA00022490"/>
    </source>
</evidence>
<evidence type="ECO:0000256" key="2">
    <source>
        <dbReference type="ARBA" id="ARBA00011738"/>
    </source>
</evidence>
<dbReference type="PROSITE" id="PS50862">
    <property type="entry name" value="AA_TRNA_LIGASE_II"/>
    <property type="match status" value="1"/>
</dbReference>
<dbReference type="InterPro" id="IPR002314">
    <property type="entry name" value="aa-tRNA-synt_IIb"/>
</dbReference>
<dbReference type="GO" id="GO:0006433">
    <property type="term" value="P:prolyl-tRNA aminoacylation"/>
    <property type="evidence" value="ECO:0007669"/>
    <property type="project" value="UniProtKB-UniRule"/>
</dbReference>
<evidence type="ECO:0000313" key="15">
    <source>
        <dbReference type="Proteomes" id="UP000236379"/>
    </source>
</evidence>
<dbReference type="GO" id="GO:0004827">
    <property type="term" value="F:proline-tRNA ligase activity"/>
    <property type="evidence" value="ECO:0007669"/>
    <property type="project" value="UniProtKB-UniRule"/>
</dbReference>
<evidence type="ECO:0000256" key="8">
    <source>
        <dbReference type="ARBA" id="ARBA00022840"/>
    </source>
</evidence>
<dbReference type="NCBIfam" id="NF006625">
    <property type="entry name" value="PRK09194.1"/>
    <property type="match status" value="1"/>
</dbReference>
<evidence type="ECO:0000313" key="14">
    <source>
        <dbReference type="EMBL" id="PNY80649.1"/>
    </source>
</evidence>
<name>A0A2K3UVT0_9DEIO</name>
<dbReference type="RefSeq" id="WP_103310623.1">
    <property type="nucleotide sequence ID" value="NZ_PPPD01000001.1"/>
</dbReference>
<dbReference type="Proteomes" id="UP000236379">
    <property type="component" value="Unassembled WGS sequence"/>
</dbReference>
<dbReference type="Pfam" id="PF03129">
    <property type="entry name" value="HGTP_anticodon"/>
    <property type="match status" value="1"/>
</dbReference>
<evidence type="ECO:0000256" key="7">
    <source>
        <dbReference type="ARBA" id="ARBA00022741"/>
    </source>
</evidence>
<evidence type="ECO:0000256" key="4">
    <source>
        <dbReference type="ARBA" id="ARBA00019110"/>
    </source>
</evidence>
<dbReference type="OrthoDB" id="9809052at2"/>
<dbReference type="SUPFAM" id="SSF55826">
    <property type="entry name" value="YbaK/ProRS associated domain"/>
    <property type="match status" value="1"/>
</dbReference>
<dbReference type="GO" id="GO:0005829">
    <property type="term" value="C:cytosol"/>
    <property type="evidence" value="ECO:0007669"/>
    <property type="project" value="TreeGrafter"/>
</dbReference>
<accession>A0A2K3UVT0</accession>
<dbReference type="Gene3D" id="3.40.50.800">
    <property type="entry name" value="Anticodon-binding domain"/>
    <property type="match status" value="1"/>
</dbReference>
<sequence length="604" mass="65741">MRVSQGLFRTWREAPTGAETRGITMLLRAGYVHKLGSGLYTNLPLMQRTQAKLEALIREELPRVAQEVSFPVLQPGALWQESGRWDGYTQPGGIMFSLRDRTGRALALGPTHEEVAVATVRELVRSRRDLPVSLFQIGRKFRDELRPRSGLLRTCEFTMKDGYSFHATPGELATHFEDMAGAYARILTRLGLQWRAVDADSGSIGGSASREFTVLSEVGEDEVLYTDDGLYAANAERAVSRAAEAPPSPFQGFARHHTPGTVTVASACAALGCEAAHMLKNVLYDAAFLTADGERRRVPVLVSLRGNHTVNPVKLWNAVQEREEGTLLSLEVAQTGQWAASPLPLGFLAPDLPDTVIARREGLQPAFLRLCDLAGADLRDFATGGNEPDIHVSGANWGADYALPEVADLRQAQPGEASVHDPRQPLRSARGIEVGHVFQLGTRYTAAMNATFVDTGVNTGVGADGAAHPLQMGCYGIGVSRLVQAVAEQLADDRGLSWPDVIAPYHVLLTVVDGGDAAQVDAAEALYRMLRAAGLDVLLDDRPERAGIKFADADLWGIPYRVTLGRALKEGQVEIRVRRSGEEHRLAPEEVPDWLAARLDWQRG</sequence>
<reference evidence="14 15" key="1">
    <citation type="submission" date="2018-01" db="EMBL/GenBank/DDBJ databases">
        <title>Deinococcus koreensis sp. nov., a radiation-resistant bacterium isolated from river water.</title>
        <authorList>
            <person name="Choi A."/>
        </authorList>
    </citation>
    <scope>NUCLEOTIDE SEQUENCE [LARGE SCALE GENOMIC DNA]</scope>
    <source>
        <strain evidence="14 15">SJW1-2</strain>
    </source>
</reference>
<dbReference type="InterPro" id="IPR036754">
    <property type="entry name" value="YbaK/aa-tRNA-synt-asso_dom_sf"/>
</dbReference>
<comment type="catalytic activity">
    <reaction evidence="11">
        <text>tRNA(Pro) + L-proline + ATP = L-prolyl-tRNA(Pro) + AMP + diphosphate</text>
        <dbReference type="Rhea" id="RHEA:14305"/>
        <dbReference type="Rhea" id="RHEA-COMP:9700"/>
        <dbReference type="Rhea" id="RHEA-COMP:9702"/>
        <dbReference type="ChEBI" id="CHEBI:30616"/>
        <dbReference type="ChEBI" id="CHEBI:33019"/>
        <dbReference type="ChEBI" id="CHEBI:60039"/>
        <dbReference type="ChEBI" id="CHEBI:78442"/>
        <dbReference type="ChEBI" id="CHEBI:78532"/>
        <dbReference type="ChEBI" id="CHEBI:456215"/>
        <dbReference type="EC" id="6.1.1.15"/>
    </reaction>
</comment>
<dbReference type="CDD" id="cd00861">
    <property type="entry name" value="ProRS_anticodon_short"/>
    <property type="match status" value="1"/>
</dbReference>
<keyword evidence="6 14" id="KW-0436">Ligase</keyword>
<gene>
    <name evidence="14" type="ORF">CVO96_04085</name>
</gene>
<evidence type="ECO:0000256" key="1">
    <source>
        <dbReference type="ARBA" id="ARBA00004496"/>
    </source>
</evidence>
<evidence type="ECO:0000259" key="13">
    <source>
        <dbReference type="PROSITE" id="PS50862"/>
    </source>
</evidence>
<dbReference type="PRINTS" id="PR01046">
    <property type="entry name" value="TRNASYNTHPRO"/>
</dbReference>
<comment type="caution">
    <text evidence="14">The sequence shown here is derived from an EMBL/GenBank/DDBJ whole genome shotgun (WGS) entry which is preliminary data.</text>
</comment>
<dbReference type="SUPFAM" id="SSF52954">
    <property type="entry name" value="Class II aaRS ABD-related"/>
    <property type="match status" value="1"/>
</dbReference>
<dbReference type="PANTHER" id="PTHR42753:SF2">
    <property type="entry name" value="PROLINE--TRNA LIGASE"/>
    <property type="match status" value="1"/>
</dbReference>
<dbReference type="Gene3D" id="3.30.930.10">
    <property type="entry name" value="Bira Bifunctional Protein, Domain 2"/>
    <property type="match status" value="2"/>
</dbReference>
<comment type="subunit">
    <text evidence="2">Homodimer.</text>
</comment>
<protein>
    <recommendedName>
        <fullName evidence="4 12">Proline--tRNA ligase</fullName>
        <ecNumber evidence="3 12">6.1.1.15</ecNumber>
    </recommendedName>
</protein>
<dbReference type="InterPro" id="IPR050062">
    <property type="entry name" value="Pro-tRNA_synthetase"/>
</dbReference>
<dbReference type="InterPro" id="IPR044140">
    <property type="entry name" value="ProRS_anticodon_short"/>
</dbReference>
<dbReference type="EMBL" id="PPPD01000001">
    <property type="protein sequence ID" value="PNY80649.1"/>
    <property type="molecule type" value="Genomic_DNA"/>
</dbReference>
<dbReference type="Pfam" id="PF04073">
    <property type="entry name" value="tRNA_edit"/>
    <property type="match status" value="1"/>
</dbReference>
<dbReference type="InterPro" id="IPR006195">
    <property type="entry name" value="aa-tRNA-synth_II"/>
</dbReference>
<organism evidence="14 15">
    <name type="scientific">Deinococcus koreensis</name>
    <dbReference type="NCBI Taxonomy" id="2054903"/>
    <lineage>
        <taxon>Bacteria</taxon>
        <taxon>Thermotogati</taxon>
        <taxon>Deinococcota</taxon>
        <taxon>Deinococci</taxon>
        <taxon>Deinococcales</taxon>
        <taxon>Deinococcaceae</taxon>
        <taxon>Deinococcus</taxon>
    </lineage>
</organism>
<keyword evidence="15" id="KW-1185">Reference proteome</keyword>
<evidence type="ECO:0000256" key="11">
    <source>
        <dbReference type="ARBA" id="ARBA00047671"/>
    </source>
</evidence>
<dbReference type="EC" id="6.1.1.15" evidence="3 12"/>
<evidence type="ECO:0000256" key="12">
    <source>
        <dbReference type="NCBIfam" id="TIGR00409"/>
    </source>
</evidence>
<feature type="domain" description="Aminoacyl-transfer RNA synthetases class-II family profile" evidence="13">
    <location>
        <begin position="56"/>
        <end position="499"/>
    </location>
</feature>
<dbReference type="InterPro" id="IPR002316">
    <property type="entry name" value="Pro-tRNA-ligase_IIa"/>
</dbReference>